<feature type="domain" description="Reverse transcriptase" evidence="1">
    <location>
        <begin position="53"/>
        <end position="140"/>
    </location>
</feature>
<sequence>MKPFQAPGPDGYHAAFYQRFWKVTGRSLADLAISFFQNSTLPEEVTESTLVLIPKVDSPECVTQLRPIYLNNVCLKSITKAMTCRLKPLMRKLISPHQSSFIPGRQTTDNIIVVQEVLHSLRKRKGKKGGLVFKIDLEKGGLAY</sequence>
<dbReference type="PANTHER" id="PTHR19446">
    <property type="entry name" value="REVERSE TRANSCRIPTASES"/>
    <property type="match status" value="1"/>
</dbReference>
<keyword evidence="3" id="KW-1185">Reference proteome</keyword>
<organism evidence="2 3">
    <name type="scientific">Linum trigynum</name>
    <dbReference type="NCBI Taxonomy" id="586398"/>
    <lineage>
        <taxon>Eukaryota</taxon>
        <taxon>Viridiplantae</taxon>
        <taxon>Streptophyta</taxon>
        <taxon>Embryophyta</taxon>
        <taxon>Tracheophyta</taxon>
        <taxon>Spermatophyta</taxon>
        <taxon>Magnoliopsida</taxon>
        <taxon>eudicotyledons</taxon>
        <taxon>Gunneridae</taxon>
        <taxon>Pentapetalae</taxon>
        <taxon>rosids</taxon>
        <taxon>fabids</taxon>
        <taxon>Malpighiales</taxon>
        <taxon>Linaceae</taxon>
        <taxon>Linum</taxon>
    </lineage>
</organism>
<evidence type="ECO:0000313" key="3">
    <source>
        <dbReference type="Proteomes" id="UP001497516"/>
    </source>
</evidence>
<evidence type="ECO:0000313" key="2">
    <source>
        <dbReference type="EMBL" id="CAL1402624.1"/>
    </source>
</evidence>
<dbReference type="AlphaFoldDB" id="A0AAV2FXG4"/>
<gene>
    <name evidence="2" type="ORF">LTRI10_LOCUS42611</name>
</gene>
<protein>
    <recommendedName>
        <fullName evidence="1">Reverse transcriptase domain-containing protein</fullName>
    </recommendedName>
</protein>
<evidence type="ECO:0000259" key="1">
    <source>
        <dbReference type="Pfam" id="PF00078"/>
    </source>
</evidence>
<dbReference type="InterPro" id="IPR000477">
    <property type="entry name" value="RT_dom"/>
</dbReference>
<dbReference type="Pfam" id="PF00078">
    <property type="entry name" value="RVT_1"/>
    <property type="match status" value="1"/>
</dbReference>
<reference evidence="2 3" key="1">
    <citation type="submission" date="2024-04" db="EMBL/GenBank/DDBJ databases">
        <authorList>
            <person name="Fracassetti M."/>
        </authorList>
    </citation>
    <scope>NUCLEOTIDE SEQUENCE [LARGE SCALE GENOMIC DNA]</scope>
</reference>
<proteinExistence type="predicted"/>
<accession>A0AAV2FXG4</accession>
<dbReference type="Proteomes" id="UP001497516">
    <property type="component" value="Chromosome 7"/>
</dbReference>
<name>A0AAV2FXG4_9ROSI</name>
<dbReference type="EMBL" id="OZ034820">
    <property type="protein sequence ID" value="CAL1402624.1"/>
    <property type="molecule type" value="Genomic_DNA"/>
</dbReference>